<name>A0A5B7ZQQ8_9GAMM</name>
<proteinExistence type="predicted"/>
<dbReference type="InterPro" id="IPR053812">
    <property type="entry name" value="HTH_Sigma70_ECF-like"/>
</dbReference>
<dbReference type="OrthoDB" id="128473at2"/>
<evidence type="ECO:0000256" key="1">
    <source>
        <dbReference type="SAM" id="MobiDB-lite"/>
    </source>
</evidence>
<reference evidence="3 4" key="1">
    <citation type="submission" date="2019-06" db="EMBL/GenBank/DDBJ databases">
        <title>Thermomonas aquatica sp. nov., isolated from an industrial wastewater treatment plant.</title>
        <authorList>
            <person name="Jeon J.H."/>
            <person name="Park D.-S."/>
        </authorList>
    </citation>
    <scope>NUCLEOTIDE SEQUENCE [LARGE SCALE GENOMIC DNA]</scope>
    <source>
        <strain evidence="3 4">SY21</strain>
    </source>
</reference>
<organism evidence="3 4">
    <name type="scientific">Thermomonas aquatica</name>
    <dbReference type="NCBI Taxonomy" id="2202149"/>
    <lineage>
        <taxon>Bacteria</taxon>
        <taxon>Pseudomonadati</taxon>
        <taxon>Pseudomonadota</taxon>
        <taxon>Gammaproteobacteria</taxon>
        <taxon>Lysobacterales</taxon>
        <taxon>Lysobacteraceae</taxon>
        <taxon>Thermomonas</taxon>
    </lineage>
</organism>
<dbReference type="KEGG" id="thes:FHQ07_08845"/>
<sequence>MRAYPSMRRKPANPDMAPTSAPLRLCLAGPTPGLLMDDPSVTQWLHRARDGEAEALGRAYAAAYQDLKQTAHAQLRRGGNGLDTTSLVNETYLKLARSDGFQPQDRKALMALSAHAMRQVLVDQARMQLADKRGGGAAAVTLHTGLADVAPAALDVLELHDLLSSLAHADARAAEGVELRCFGGYTEPEIADIQGVTERTVQRDWRKARAFLMSQLTGHA</sequence>
<feature type="region of interest" description="Disordered" evidence="1">
    <location>
        <begin position="1"/>
        <end position="20"/>
    </location>
</feature>
<dbReference type="InterPro" id="IPR036388">
    <property type="entry name" value="WH-like_DNA-bd_sf"/>
</dbReference>
<dbReference type="Pfam" id="PF07638">
    <property type="entry name" value="Sigma70_ECF"/>
    <property type="match status" value="1"/>
</dbReference>
<gene>
    <name evidence="3" type="ORF">FHQ07_08845</name>
</gene>
<dbReference type="EMBL" id="CP040871">
    <property type="protein sequence ID" value="QDA57410.1"/>
    <property type="molecule type" value="Genomic_DNA"/>
</dbReference>
<protein>
    <recommendedName>
        <fullName evidence="2">RNA polymerase sigma-70 ECF-like HTH domain-containing protein</fullName>
    </recommendedName>
</protein>
<dbReference type="AlphaFoldDB" id="A0A5B7ZQQ8"/>
<keyword evidence="4" id="KW-1185">Reference proteome</keyword>
<dbReference type="SUPFAM" id="SSF88659">
    <property type="entry name" value="Sigma3 and sigma4 domains of RNA polymerase sigma factors"/>
    <property type="match status" value="1"/>
</dbReference>
<evidence type="ECO:0000259" key="2">
    <source>
        <dbReference type="Pfam" id="PF07638"/>
    </source>
</evidence>
<dbReference type="InterPro" id="IPR013324">
    <property type="entry name" value="RNA_pol_sigma_r3/r4-like"/>
</dbReference>
<accession>A0A5B7ZQQ8</accession>
<evidence type="ECO:0000313" key="3">
    <source>
        <dbReference type="EMBL" id="QDA57410.1"/>
    </source>
</evidence>
<feature type="domain" description="RNA polymerase sigma-70 ECF-like HTH" evidence="2">
    <location>
        <begin position="40"/>
        <end position="216"/>
    </location>
</feature>
<dbReference type="InterPro" id="IPR011517">
    <property type="entry name" value="RNA_pol_sigma70_ECF-like"/>
</dbReference>
<evidence type="ECO:0000313" key="4">
    <source>
        <dbReference type="Proteomes" id="UP000308149"/>
    </source>
</evidence>
<dbReference type="Gene3D" id="1.10.10.10">
    <property type="entry name" value="Winged helix-like DNA-binding domain superfamily/Winged helix DNA-binding domain"/>
    <property type="match status" value="1"/>
</dbReference>
<dbReference type="Proteomes" id="UP000308149">
    <property type="component" value="Chromosome"/>
</dbReference>
<dbReference type="NCBIfam" id="TIGR02999">
    <property type="entry name" value="Sig-70_X6"/>
    <property type="match status" value="1"/>
</dbReference>